<evidence type="ECO:0000256" key="2">
    <source>
        <dbReference type="ARBA" id="ARBA00022559"/>
    </source>
</evidence>
<evidence type="ECO:0000256" key="3">
    <source>
        <dbReference type="ARBA" id="ARBA00023002"/>
    </source>
</evidence>
<dbReference type="RefSeq" id="WP_378133669.1">
    <property type="nucleotide sequence ID" value="NZ_JBHSMI010000025.1"/>
</dbReference>
<accession>A0ABW0HU18</accession>
<dbReference type="Pfam" id="PF00255">
    <property type="entry name" value="GSHPx"/>
    <property type="match status" value="1"/>
</dbReference>
<comment type="similarity">
    <text evidence="1 4">Belongs to the glutathione peroxidase family.</text>
</comment>
<sequence>MSIYAYSSRKANGEAVHLSAYEGQALLIVNTASECGLTPQFKELQELYDTYKDRGLVVLGFPCNQFGGQEPGTAAEAEAFCSLNYGVTFPMFDKLDVKGAEADPLFVYLTDTTGAEITWNFAKFLVDRQGNVVKHFDPTAKPLELKSDIEKLLG</sequence>
<dbReference type="PROSITE" id="PS00763">
    <property type="entry name" value="GLUTATHIONE_PEROXID_2"/>
    <property type="match status" value="1"/>
</dbReference>
<evidence type="ECO:0000256" key="1">
    <source>
        <dbReference type="ARBA" id="ARBA00006926"/>
    </source>
</evidence>
<dbReference type="PROSITE" id="PS51355">
    <property type="entry name" value="GLUTATHIONE_PEROXID_3"/>
    <property type="match status" value="1"/>
</dbReference>
<keyword evidence="2 4" id="KW-0575">Peroxidase</keyword>
<proteinExistence type="inferred from homology"/>
<protein>
    <recommendedName>
        <fullName evidence="4">Glutathione peroxidase</fullName>
    </recommendedName>
</protein>
<dbReference type="InterPro" id="IPR029759">
    <property type="entry name" value="GPX_AS"/>
</dbReference>
<dbReference type="InterPro" id="IPR036249">
    <property type="entry name" value="Thioredoxin-like_sf"/>
</dbReference>
<organism evidence="5 6">
    <name type="scientific">Cohnella soli</name>
    <dbReference type="NCBI Taxonomy" id="425005"/>
    <lineage>
        <taxon>Bacteria</taxon>
        <taxon>Bacillati</taxon>
        <taxon>Bacillota</taxon>
        <taxon>Bacilli</taxon>
        <taxon>Bacillales</taxon>
        <taxon>Paenibacillaceae</taxon>
        <taxon>Cohnella</taxon>
    </lineage>
</organism>
<dbReference type="PIRSF" id="PIRSF000303">
    <property type="entry name" value="Glutathion_perox"/>
    <property type="match status" value="1"/>
</dbReference>
<dbReference type="SUPFAM" id="SSF52833">
    <property type="entry name" value="Thioredoxin-like"/>
    <property type="match status" value="1"/>
</dbReference>
<dbReference type="PROSITE" id="PS00460">
    <property type="entry name" value="GLUTATHIONE_PEROXID_1"/>
    <property type="match status" value="1"/>
</dbReference>
<dbReference type="CDD" id="cd00340">
    <property type="entry name" value="GSH_Peroxidase"/>
    <property type="match status" value="1"/>
</dbReference>
<dbReference type="PRINTS" id="PR01011">
    <property type="entry name" value="GLUTPROXDASE"/>
</dbReference>
<evidence type="ECO:0000313" key="6">
    <source>
        <dbReference type="Proteomes" id="UP001596113"/>
    </source>
</evidence>
<keyword evidence="6" id="KW-1185">Reference proteome</keyword>
<dbReference type="InterPro" id="IPR029760">
    <property type="entry name" value="GPX_CS"/>
</dbReference>
<dbReference type="GO" id="GO:0004601">
    <property type="term" value="F:peroxidase activity"/>
    <property type="evidence" value="ECO:0007669"/>
    <property type="project" value="UniProtKB-KW"/>
</dbReference>
<dbReference type="EMBL" id="JBHSMI010000025">
    <property type="protein sequence ID" value="MFC5403890.1"/>
    <property type="molecule type" value="Genomic_DNA"/>
</dbReference>
<dbReference type="Proteomes" id="UP001596113">
    <property type="component" value="Unassembled WGS sequence"/>
</dbReference>
<evidence type="ECO:0000313" key="5">
    <source>
        <dbReference type="EMBL" id="MFC5403890.1"/>
    </source>
</evidence>
<comment type="caution">
    <text evidence="5">The sequence shown here is derived from an EMBL/GenBank/DDBJ whole genome shotgun (WGS) entry which is preliminary data.</text>
</comment>
<name>A0ABW0HU18_9BACL</name>
<gene>
    <name evidence="5" type="ORF">ACFPOF_14185</name>
</gene>
<dbReference type="Gene3D" id="3.40.30.10">
    <property type="entry name" value="Glutaredoxin"/>
    <property type="match status" value="1"/>
</dbReference>
<dbReference type="PANTHER" id="PTHR11592:SF78">
    <property type="entry name" value="GLUTATHIONE PEROXIDASE"/>
    <property type="match status" value="1"/>
</dbReference>
<evidence type="ECO:0000256" key="4">
    <source>
        <dbReference type="RuleBase" id="RU000499"/>
    </source>
</evidence>
<keyword evidence="3 4" id="KW-0560">Oxidoreductase</keyword>
<dbReference type="InterPro" id="IPR000889">
    <property type="entry name" value="Glutathione_peroxidase"/>
</dbReference>
<dbReference type="PANTHER" id="PTHR11592">
    <property type="entry name" value="GLUTATHIONE PEROXIDASE"/>
    <property type="match status" value="1"/>
</dbReference>
<reference evidence="6" key="1">
    <citation type="journal article" date="2019" name="Int. J. Syst. Evol. Microbiol.">
        <title>The Global Catalogue of Microorganisms (GCM) 10K type strain sequencing project: providing services to taxonomists for standard genome sequencing and annotation.</title>
        <authorList>
            <consortium name="The Broad Institute Genomics Platform"/>
            <consortium name="The Broad Institute Genome Sequencing Center for Infectious Disease"/>
            <person name="Wu L."/>
            <person name="Ma J."/>
        </authorList>
    </citation>
    <scope>NUCLEOTIDE SEQUENCE [LARGE SCALE GENOMIC DNA]</scope>
    <source>
        <strain evidence="6">CGMCC 1.18575</strain>
    </source>
</reference>